<keyword evidence="3" id="KW-1185">Reference proteome</keyword>
<keyword evidence="1" id="KW-0472">Membrane</keyword>
<keyword evidence="1" id="KW-1133">Transmembrane helix</keyword>
<evidence type="ECO:0008006" key="4">
    <source>
        <dbReference type="Google" id="ProtNLM"/>
    </source>
</evidence>
<accession>A0A1X0DK26</accession>
<dbReference type="InterPro" id="IPR021315">
    <property type="entry name" value="Gap/Sap"/>
</dbReference>
<keyword evidence="1" id="KW-0812">Transmembrane</keyword>
<dbReference type="RefSeq" id="WP_083029460.1">
    <property type="nucleotide sequence ID" value="NZ_AP022618.1"/>
</dbReference>
<dbReference type="AlphaFoldDB" id="A0A1X0DK26"/>
<evidence type="ECO:0000313" key="2">
    <source>
        <dbReference type="EMBL" id="ORA72764.1"/>
    </source>
</evidence>
<reference evidence="2 3" key="1">
    <citation type="submission" date="2016-12" db="EMBL/GenBank/DDBJ databases">
        <title>The new phylogeny of genus Mycobacterium.</title>
        <authorList>
            <person name="Tortoli E."/>
            <person name="Trovato A."/>
            <person name="Cirillo D.M."/>
        </authorList>
    </citation>
    <scope>NUCLEOTIDE SEQUENCE [LARGE SCALE GENOMIC DNA]</scope>
    <source>
        <strain evidence="2 3">DSM 45130</strain>
    </source>
</reference>
<dbReference type="Proteomes" id="UP000192801">
    <property type="component" value="Unassembled WGS sequence"/>
</dbReference>
<evidence type="ECO:0000256" key="1">
    <source>
        <dbReference type="SAM" id="Phobius"/>
    </source>
</evidence>
<gene>
    <name evidence="2" type="ORF">BST26_03935</name>
</gene>
<dbReference type="EMBL" id="MVHS01000006">
    <property type="protein sequence ID" value="ORA72764.1"/>
    <property type="molecule type" value="Genomic_DNA"/>
</dbReference>
<feature type="transmembrane region" description="Helical" evidence="1">
    <location>
        <begin position="156"/>
        <end position="181"/>
    </location>
</feature>
<feature type="transmembrane region" description="Helical" evidence="1">
    <location>
        <begin position="12"/>
        <end position="33"/>
    </location>
</feature>
<evidence type="ECO:0000313" key="3">
    <source>
        <dbReference type="Proteomes" id="UP000192801"/>
    </source>
</evidence>
<comment type="caution">
    <text evidence="2">The sequence shown here is derived from an EMBL/GenBank/DDBJ whole genome shotgun (WGS) entry which is preliminary data.</text>
</comment>
<feature type="transmembrane region" description="Helical" evidence="1">
    <location>
        <begin position="119"/>
        <end position="144"/>
    </location>
</feature>
<proteinExistence type="predicted"/>
<protein>
    <recommendedName>
        <fullName evidence="4">GAP family protein</fullName>
    </recommendedName>
</protein>
<feature type="transmembrane region" description="Helical" evidence="1">
    <location>
        <begin position="45"/>
        <end position="67"/>
    </location>
</feature>
<sequence length="227" mass="23964">MAQSWSAVLTDLVPLGLVVALSPITVIPAVLVLQAPRPRRSGLAFLAGWVSGLAAVTALSAAGAGALTTEREGPPEWAAWMRVILGTVLILVGVYHWLTRRRHTDPPGWMRSFETITPPRAAITAVVLVLARPDVLLICLPAGLAIGTSGLPGAGVWIATAFFVMLASASVALPILTYAGFGQRLDRTLARLKTWMEANNAALLAVLLLVLGAMVLHHGIDGLHARR</sequence>
<dbReference type="Pfam" id="PF11139">
    <property type="entry name" value="SfLAP"/>
    <property type="match status" value="1"/>
</dbReference>
<dbReference type="OrthoDB" id="4753036at2"/>
<name>A0A1X0DK26_9MYCO</name>
<dbReference type="STRING" id="444597.BST26_03935"/>
<feature type="transmembrane region" description="Helical" evidence="1">
    <location>
        <begin position="201"/>
        <end position="220"/>
    </location>
</feature>
<organism evidence="2 3">
    <name type="scientific">Mycolicibacterium insubricum</name>
    <dbReference type="NCBI Taxonomy" id="444597"/>
    <lineage>
        <taxon>Bacteria</taxon>
        <taxon>Bacillati</taxon>
        <taxon>Actinomycetota</taxon>
        <taxon>Actinomycetes</taxon>
        <taxon>Mycobacteriales</taxon>
        <taxon>Mycobacteriaceae</taxon>
        <taxon>Mycolicibacterium</taxon>
    </lineage>
</organism>
<feature type="transmembrane region" description="Helical" evidence="1">
    <location>
        <begin position="79"/>
        <end position="98"/>
    </location>
</feature>